<dbReference type="Pfam" id="PF18962">
    <property type="entry name" value="Por_Secre_tail"/>
    <property type="match status" value="1"/>
</dbReference>
<dbReference type="GO" id="GO:0005975">
    <property type="term" value="P:carbohydrate metabolic process"/>
    <property type="evidence" value="ECO:0007669"/>
    <property type="project" value="InterPro"/>
</dbReference>
<dbReference type="Proteomes" id="UP000322791">
    <property type="component" value="Unassembled WGS sequence"/>
</dbReference>
<dbReference type="InterPro" id="IPR013783">
    <property type="entry name" value="Ig-like_fold"/>
</dbReference>
<feature type="domain" description="Glycosyl hydrolase family 13 catalytic" evidence="3">
    <location>
        <begin position="399"/>
        <end position="741"/>
    </location>
</feature>
<comment type="caution">
    <text evidence="4">The sequence shown here is derived from an EMBL/GenBank/DDBJ whole genome shotgun (WGS) entry which is preliminary data.</text>
</comment>
<dbReference type="AlphaFoldDB" id="A0A5D6V6I6"/>
<evidence type="ECO:0000259" key="3">
    <source>
        <dbReference type="SMART" id="SM00642"/>
    </source>
</evidence>
<name>A0A5D6V6I6_9BACT</name>
<keyword evidence="5" id="KW-1185">Reference proteome</keyword>
<accession>A0A5D6V6I6</accession>
<keyword evidence="2" id="KW-0732">Signal</keyword>
<dbReference type="PANTHER" id="PTHR43002">
    <property type="entry name" value="GLYCOGEN DEBRANCHING ENZYME"/>
    <property type="match status" value="1"/>
</dbReference>
<comment type="similarity">
    <text evidence="1">Belongs to the glycosyl hydrolase 13 family.</text>
</comment>
<dbReference type="InterPro" id="IPR014756">
    <property type="entry name" value="Ig_E-set"/>
</dbReference>
<feature type="chain" id="PRO_5022744655" evidence="2">
    <location>
        <begin position="23"/>
        <end position="965"/>
    </location>
</feature>
<dbReference type="CDD" id="cd11350">
    <property type="entry name" value="AmyAc_4"/>
    <property type="match status" value="1"/>
</dbReference>
<dbReference type="InterPro" id="IPR017853">
    <property type="entry name" value="GH"/>
</dbReference>
<dbReference type="InterPro" id="IPR006047">
    <property type="entry name" value="GH13_cat_dom"/>
</dbReference>
<dbReference type="RefSeq" id="WP_149070533.1">
    <property type="nucleotide sequence ID" value="NZ_VTHL01000007.1"/>
</dbReference>
<feature type="signal peptide" evidence="2">
    <location>
        <begin position="1"/>
        <end position="22"/>
    </location>
</feature>
<evidence type="ECO:0000313" key="4">
    <source>
        <dbReference type="EMBL" id="TYZ10459.1"/>
    </source>
</evidence>
<gene>
    <name evidence="4" type="ORF">FY528_08300</name>
</gene>
<evidence type="ECO:0000256" key="2">
    <source>
        <dbReference type="SAM" id="SignalP"/>
    </source>
</evidence>
<dbReference type="Gene3D" id="2.60.40.10">
    <property type="entry name" value="Immunoglobulins"/>
    <property type="match status" value="2"/>
</dbReference>
<dbReference type="InterPro" id="IPR026444">
    <property type="entry name" value="Secre_tail"/>
</dbReference>
<organism evidence="4 5">
    <name type="scientific">Hymenobacter lutimineralis</name>
    <dbReference type="NCBI Taxonomy" id="2606448"/>
    <lineage>
        <taxon>Bacteria</taxon>
        <taxon>Pseudomonadati</taxon>
        <taxon>Bacteroidota</taxon>
        <taxon>Cytophagia</taxon>
        <taxon>Cytophagales</taxon>
        <taxon>Hymenobacteraceae</taxon>
        <taxon>Hymenobacter</taxon>
    </lineage>
</organism>
<dbReference type="Pfam" id="PF00128">
    <property type="entry name" value="Alpha-amylase"/>
    <property type="match status" value="1"/>
</dbReference>
<evidence type="ECO:0000256" key="1">
    <source>
        <dbReference type="ARBA" id="ARBA00008061"/>
    </source>
</evidence>
<evidence type="ECO:0000313" key="5">
    <source>
        <dbReference type="Proteomes" id="UP000322791"/>
    </source>
</evidence>
<dbReference type="NCBIfam" id="TIGR04183">
    <property type="entry name" value="Por_Secre_tail"/>
    <property type="match status" value="1"/>
</dbReference>
<dbReference type="Gene3D" id="3.20.20.80">
    <property type="entry name" value="Glycosidases"/>
    <property type="match status" value="1"/>
</dbReference>
<dbReference type="SMART" id="SM00642">
    <property type="entry name" value="Aamy"/>
    <property type="match status" value="1"/>
</dbReference>
<dbReference type="SUPFAM" id="SSF51445">
    <property type="entry name" value="(Trans)glycosidases"/>
    <property type="match status" value="1"/>
</dbReference>
<dbReference type="EMBL" id="VTHL01000007">
    <property type="protein sequence ID" value="TYZ10459.1"/>
    <property type="molecule type" value="Genomic_DNA"/>
</dbReference>
<reference evidence="4 5" key="1">
    <citation type="submission" date="2019-08" db="EMBL/GenBank/DDBJ databases">
        <authorList>
            <person name="Seo M.-J."/>
        </authorList>
    </citation>
    <scope>NUCLEOTIDE SEQUENCE [LARGE SCALE GENOMIC DNA]</scope>
    <source>
        <strain evidence="4 5">KIGAM108</strain>
    </source>
</reference>
<dbReference type="SUPFAM" id="SSF81296">
    <property type="entry name" value="E set domains"/>
    <property type="match status" value="1"/>
</dbReference>
<protein>
    <submittedName>
        <fullName evidence="4">T9SS type A sorting domain-containing protein</fullName>
    </submittedName>
</protein>
<sequence length="965" mass="105699">MKALRLLLLWAVALTGLPAAYAQVVTADPVFFTETTPVTLTFDATKGDAGLKDFAGDVYIWTGVISDKSTSNTDWKAVVGTAWTPPIAKEKMTRSASNPNLYTISFTPRTYYDKLPAGDKILKLAMLFRSADGSKSGRDTGGKDILVDVAQTSALSVRITGPTTAGNTQFVNQNAKVTVTGTASAAATLTLTLNGTQVDQQTNATSLSKEVTLTQSGNNVLKLTATSGSTTATDEINIFASPAATVAALPAGAKKDGVTYLNDGKSAILALTAPGKTAVYAIGEFNDWQPGLQYQLKKTSATDDVNTRWWVQIDGLTPGQEYAYQFQVDGLRIADPYTEKVLDPNNDRFITAATYPNLKAYPTGKATGIVSVLQSNEPAYTWQVTNFQRPSKLDMVVYELLVRDFVVKHDYKTVTDSLDYLKRLGINVLELMPVNEFEGNESWGYNPSFYFAPDKYYGTKNDLKKLIDEAHKRGIAVVLDMVLNHSFGQSPMVQMYSSNSPWFNAVATHPYNVGTDFNHESDYTRYFSKQVIKHWLDEYHVDGYRYDLAGGFSQVQKTEATYESVFDQSRVNIWKDYYAAQQAASPGSYAILETFVANEEAKALSAAGLMLWGKMTNNYNEATMGYNDGNKSDLSWGYYKQRGFTEPNLVTYMESHDEDRLMYKNLRFGNASGSYSTKNLNTALSRMETAGAFFFLVPGPRMIWQFGEVGYDKGIFMCPDGTYPGDNGTDNTKYGKDDGCKLSNKPVLDDYYDTPNRRHLYDVYRSLIALKTSQPVFENTSATFAQNVTGAVKTLHLSDASLSMTVLGNFDVVAKAVSPEFQAAGTWYNYLDGTTLTVAAADVNKQITLQPGEYRVYLSKKVAVPANTVLPTKAERAALALSFTAVPNPAASAVRLQYTLPQTTQVSVSVVNALGATVRTIPVAAKQATGTHELLVPVQDLANGIYIVRLQAAGKVATTRLLVQH</sequence>
<proteinExistence type="inferred from homology"/>